<evidence type="ECO:0000256" key="3">
    <source>
        <dbReference type="ARBA" id="ARBA00022729"/>
    </source>
</evidence>
<keyword evidence="3 10" id="KW-0732">Signal</keyword>
<gene>
    <name evidence="11" type="ORF">LA66_16490</name>
</gene>
<dbReference type="EC" id="3.2.1.-" evidence="9"/>
<keyword evidence="4 9" id="KW-0378">Hydrolase</keyword>
<dbReference type="Pfam" id="PF01270">
    <property type="entry name" value="Glyco_hydro_8"/>
    <property type="match status" value="1"/>
</dbReference>
<name>A0A0B1Q3R7_9HYPH</name>
<dbReference type="AlphaFoldDB" id="A0A0B1Q3R7"/>
<evidence type="ECO:0000256" key="6">
    <source>
        <dbReference type="ARBA" id="ARBA00023295"/>
    </source>
</evidence>
<comment type="similarity">
    <text evidence="2 9">Belongs to the glycosyl hydrolase 8 (cellulase D) family.</text>
</comment>
<evidence type="ECO:0000256" key="1">
    <source>
        <dbReference type="ARBA" id="ARBA00000966"/>
    </source>
</evidence>
<dbReference type="GO" id="GO:0030245">
    <property type="term" value="P:cellulose catabolic process"/>
    <property type="evidence" value="ECO:0007669"/>
    <property type="project" value="UniProtKB-KW"/>
</dbReference>
<reference evidence="11 12" key="1">
    <citation type="submission" date="2014-09" db="EMBL/GenBank/DDBJ databases">
        <title>Isolation and characterization of Aurantimonas altamirensis ON-56566 from clinical sample following a dog bite.</title>
        <authorList>
            <person name="Eshaghi A."/>
            <person name="Li A."/>
            <person name="Shahinas D."/>
            <person name="Bahn P."/>
            <person name="Kus J.V."/>
            <person name="Patel S.N."/>
        </authorList>
    </citation>
    <scope>NUCLEOTIDE SEQUENCE [LARGE SCALE GENOMIC DNA]</scope>
    <source>
        <strain evidence="11 12">ON-56566</strain>
    </source>
</reference>
<evidence type="ECO:0000256" key="8">
    <source>
        <dbReference type="PROSITE-ProRule" id="PRU10058"/>
    </source>
</evidence>
<keyword evidence="7 9" id="KW-0119">Carbohydrate metabolism</keyword>
<keyword evidence="6 9" id="KW-0326">Glycosidase</keyword>
<feature type="active site" description="Nucleophile" evidence="8">
    <location>
        <position position="115"/>
    </location>
</feature>
<dbReference type="InterPro" id="IPR012341">
    <property type="entry name" value="6hp_glycosidase-like_sf"/>
</dbReference>
<proteinExistence type="inferred from homology"/>
<dbReference type="EMBL" id="JRFJ01000005">
    <property type="protein sequence ID" value="KHJ53542.1"/>
    <property type="molecule type" value="Genomic_DNA"/>
</dbReference>
<dbReference type="Gene3D" id="1.50.10.10">
    <property type="match status" value="1"/>
</dbReference>
<evidence type="ECO:0000256" key="7">
    <source>
        <dbReference type="ARBA" id="ARBA00023326"/>
    </source>
</evidence>
<sequence length="348" mass="37577">MIRRLKALLSCALAMLSLTGPAAAASIDAADWRAYADAFVEANGRVVDTANGRISHSEGQGYGMLLAFLADNRGDFERIWSFTRTELLLRDDGLAMWRWDPASTPRVTDPNNASDGDILIAYALGLAGRAWQRADLTNAGAALATSIGNTVVVGHGGAPILLPGLEGYGRDARDDGPVVNLSYWIFEAFPVLRQLAPGTDWEALSQNGIALTKRSLGPDRPLPPEWLSVQTVPRPAKGFKDEFGYNAIRIPLYLIRGEVAEPELIRGLISAMAPDGTAVNLVDLTNGQVTERLTDPGYRILPALAACALDGTAIPAELRRFQPTLYYPSTLHLLSLAYVAERHPECLS</sequence>
<evidence type="ECO:0000256" key="10">
    <source>
        <dbReference type="SAM" id="SignalP"/>
    </source>
</evidence>
<evidence type="ECO:0000256" key="2">
    <source>
        <dbReference type="ARBA" id="ARBA00009209"/>
    </source>
</evidence>
<evidence type="ECO:0000313" key="11">
    <source>
        <dbReference type="EMBL" id="KHJ53542.1"/>
    </source>
</evidence>
<feature type="signal peptide" evidence="10">
    <location>
        <begin position="1"/>
        <end position="24"/>
    </location>
</feature>
<keyword evidence="7 9" id="KW-0624">Polysaccharide degradation</keyword>
<dbReference type="GO" id="GO:0008810">
    <property type="term" value="F:cellulase activity"/>
    <property type="evidence" value="ECO:0007669"/>
    <property type="project" value="UniProtKB-EC"/>
</dbReference>
<feature type="chain" id="PRO_5002060202" description="Glucanase" evidence="10">
    <location>
        <begin position="25"/>
        <end position="348"/>
    </location>
</feature>
<protein>
    <recommendedName>
        <fullName evidence="9">Glucanase</fullName>
        <ecNumber evidence="9">3.2.1.-</ecNumber>
    </recommendedName>
</protein>
<accession>A0A0B1Q3R7</accession>
<keyword evidence="5" id="KW-0136">Cellulose degradation</keyword>
<evidence type="ECO:0000256" key="9">
    <source>
        <dbReference type="RuleBase" id="RU361167"/>
    </source>
</evidence>
<dbReference type="InterPro" id="IPR002037">
    <property type="entry name" value="Glyco_hydro_8"/>
</dbReference>
<dbReference type="PROSITE" id="PS00812">
    <property type="entry name" value="GLYCOSYL_HYDROL_F8"/>
    <property type="match status" value="1"/>
</dbReference>
<dbReference type="STRING" id="370622.LA66_16490"/>
<evidence type="ECO:0000256" key="4">
    <source>
        <dbReference type="ARBA" id="ARBA00022801"/>
    </source>
</evidence>
<dbReference type="Proteomes" id="UP000030826">
    <property type="component" value="Unassembled WGS sequence"/>
</dbReference>
<dbReference type="InterPro" id="IPR019834">
    <property type="entry name" value="Glyco_hydro_8_CS"/>
</dbReference>
<comment type="caution">
    <text evidence="11">The sequence shown here is derived from an EMBL/GenBank/DDBJ whole genome shotgun (WGS) entry which is preliminary data.</text>
</comment>
<dbReference type="InterPro" id="IPR008928">
    <property type="entry name" value="6-hairpin_glycosidase_sf"/>
</dbReference>
<organism evidence="11 12">
    <name type="scientific">Aureimonas altamirensis</name>
    <dbReference type="NCBI Taxonomy" id="370622"/>
    <lineage>
        <taxon>Bacteria</taxon>
        <taxon>Pseudomonadati</taxon>
        <taxon>Pseudomonadota</taxon>
        <taxon>Alphaproteobacteria</taxon>
        <taxon>Hyphomicrobiales</taxon>
        <taxon>Aurantimonadaceae</taxon>
        <taxon>Aureimonas</taxon>
    </lineage>
</organism>
<dbReference type="PRINTS" id="PR00735">
    <property type="entry name" value="GLHYDRLASE8"/>
</dbReference>
<evidence type="ECO:0000313" key="12">
    <source>
        <dbReference type="Proteomes" id="UP000030826"/>
    </source>
</evidence>
<dbReference type="SUPFAM" id="SSF48208">
    <property type="entry name" value="Six-hairpin glycosidases"/>
    <property type="match status" value="1"/>
</dbReference>
<comment type="catalytic activity">
    <reaction evidence="1">
        <text>Endohydrolysis of (1-&gt;4)-beta-D-glucosidic linkages in cellulose, lichenin and cereal beta-D-glucans.</text>
        <dbReference type="EC" id="3.2.1.4"/>
    </reaction>
</comment>
<evidence type="ECO:0000256" key="5">
    <source>
        <dbReference type="ARBA" id="ARBA00023001"/>
    </source>
</evidence>